<dbReference type="PANTHER" id="PTHR43775">
    <property type="entry name" value="FATTY ACID SYNTHASE"/>
    <property type="match status" value="1"/>
</dbReference>
<dbReference type="Pfam" id="PF00550">
    <property type="entry name" value="PP-binding"/>
    <property type="match status" value="2"/>
</dbReference>
<dbReference type="InterPro" id="IPR057326">
    <property type="entry name" value="KR_dom"/>
</dbReference>
<dbReference type="PROSITE" id="PS52004">
    <property type="entry name" value="KS3_2"/>
    <property type="match status" value="2"/>
</dbReference>
<dbReference type="SMART" id="SM00823">
    <property type="entry name" value="PKS_PP"/>
    <property type="match status" value="2"/>
</dbReference>
<evidence type="ECO:0000256" key="2">
    <source>
        <dbReference type="ARBA" id="ARBA00022553"/>
    </source>
</evidence>
<gene>
    <name evidence="10" type="ORF">F0U60_34830</name>
</gene>
<evidence type="ECO:0000259" key="7">
    <source>
        <dbReference type="PROSITE" id="PS50075"/>
    </source>
</evidence>
<dbReference type="Pfam" id="PF02801">
    <property type="entry name" value="Ketoacyl-synt_C"/>
    <property type="match status" value="2"/>
</dbReference>
<feature type="active site" description="Proton acceptor; for dehydratase activity" evidence="4">
    <location>
        <position position="2286"/>
    </location>
</feature>
<dbReference type="InterPro" id="IPR049900">
    <property type="entry name" value="PKS_mFAS_DH"/>
</dbReference>
<dbReference type="Gene3D" id="3.40.366.10">
    <property type="entry name" value="Malonyl-Coenzyme A Acyl Carrier Protein, domain 2"/>
    <property type="match status" value="2"/>
</dbReference>
<feature type="region of interest" description="C-terminal hotdog fold" evidence="4">
    <location>
        <begin position="2394"/>
        <end position="2542"/>
    </location>
</feature>
<dbReference type="InterPro" id="IPR001227">
    <property type="entry name" value="Ac_transferase_dom_sf"/>
</dbReference>
<dbReference type="InterPro" id="IPR036736">
    <property type="entry name" value="ACP-like_sf"/>
</dbReference>
<evidence type="ECO:0000313" key="10">
    <source>
        <dbReference type="EMBL" id="WNG48718.1"/>
    </source>
</evidence>
<dbReference type="Pfam" id="PF21089">
    <property type="entry name" value="PKS_DH_N"/>
    <property type="match status" value="1"/>
</dbReference>
<feature type="region of interest" description="N-terminal hotdog fold" evidence="4">
    <location>
        <begin position="2254"/>
        <end position="2379"/>
    </location>
</feature>
<feature type="domain" description="Carrier" evidence="7">
    <location>
        <begin position="1431"/>
        <end position="1506"/>
    </location>
</feature>
<organism evidence="10 11">
    <name type="scientific">Archangium minus</name>
    <dbReference type="NCBI Taxonomy" id="83450"/>
    <lineage>
        <taxon>Bacteria</taxon>
        <taxon>Pseudomonadati</taxon>
        <taxon>Myxococcota</taxon>
        <taxon>Myxococcia</taxon>
        <taxon>Myxococcales</taxon>
        <taxon>Cystobacterineae</taxon>
        <taxon>Archangiaceae</taxon>
        <taxon>Archangium</taxon>
    </lineage>
</organism>
<dbReference type="Pfam" id="PF22621">
    <property type="entry name" value="CurL-like_PKS_C"/>
    <property type="match status" value="2"/>
</dbReference>
<feature type="region of interest" description="Disordered" evidence="6">
    <location>
        <begin position="903"/>
        <end position="933"/>
    </location>
</feature>
<dbReference type="Gene3D" id="3.10.129.110">
    <property type="entry name" value="Polyketide synthase dehydratase"/>
    <property type="match status" value="1"/>
</dbReference>
<evidence type="ECO:0000256" key="4">
    <source>
        <dbReference type="PROSITE-ProRule" id="PRU01363"/>
    </source>
</evidence>
<dbReference type="SUPFAM" id="SSF55048">
    <property type="entry name" value="Probable ACP-binding domain of malonyl-CoA ACP transacylase"/>
    <property type="match status" value="1"/>
</dbReference>
<evidence type="ECO:0000256" key="6">
    <source>
        <dbReference type="SAM" id="MobiDB-lite"/>
    </source>
</evidence>
<evidence type="ECO:0000256" key="1">
    <source>
        <dbReference type="ARBA" id="ARBA00022450"/>
    </source>
</evidence>
<dbReference type="Gene3D" id="3.40.50.720">
    <property type="entry name" value="NAD(P)-binding Rossmann-like Domain"/>
    <property type="match status" value="2"/>
</dbReference>
<dbReference type="PANTHER" id="PTHR43775:SF37">
    <property type="entry name" value="SI:DKEY-61P9.11"/>
    <property type="match status" value="1"/>
</dbReference>
<feature type="coiled-coil region" evidence="5">
    <location>
        <begin position="6"/>
        <end position="33"/>
    </location>
</feature>
<dbReference type="InterPro" id="IPR014031">
    <property type="entry name" value="Ketoacyl_synth_C"/>
</dbReference>
<dbReference type="SUPFAM" id="SSF47336">
    <property type="entry name" value="ACP-like"/>
    <property type="match status" value="2"/>
</dbReference>
<dbReference type="InterPro" id="IPR036291">
    <property type="entry name" value="NAD(P)-bd_dom_sf"/>
</dbReference>
<dbReference type="InterPro" id="IPR016039">
    <property type="entry name" value="Thiolase-like"/>
</dbReference>
<dbReference type="PROSITE" id="PS50075">
    <property type="entry name" value="CARRIER"/>
    <property type="match status" value="2"/>
</dbReference>
<feature type="region of interest" description="Disordered" evidence="6">
    <location>
        <begin position="1401"/>
        <end position="1427"/>
    </location>
</feature>
<reference evidence="10 11" key="1">
    <citation type="submission" date="2019-08" db="EMBL/GenBank/DDBJ databases">
        <title>Archangium and Cystobacter genomes.</title>
        <authorList>
            <person name="Chen I.-C.K."/>
            <person name="Wielgoss S."/>
        </authorList>
    </citation>
    <scope>NUCLEOTIDE SEQUENCE [LARGE SCALE GENOMIC DNA]</scope>
    <source>
        <strain evidence="10 11">Cbm 6</strain>
    </source>
</reference>
<sequence length="3179" mass="341614">MTEDVKDELKQRLARAVMAMQKMQARIDSLERARTEPIAIIGMGCRFPGGADTPEAYWELLASGREVIRREPSSRRVGPDTGAPRWAGYLEDVSGFDAEFFGISPREAASMDPRQRLLLEVAWEALEHAGQDPERLVDTSTGVFVGLTGDDYAKLLPSEPELIDAYFGTGNGHCFPPGRVSYTLGLQGPSLAVDTACSSSLVALHLACQSLRNGECSVALAGGVNLVLDPSVTETLVRMQALSPNGRCSAFDARANGFVRGEGCGLVVLKRLSDARAQGDSILAVIRGSAVNQDGRSQGLTAPNMLAQQALLRQALTNAKVEPSALGYVEAHGTGTPLGDPIEVEALTEVLGRPRPDGSRCALGSVKTNMGHLEAAAGIAGLMKVVLALQHEAIPKHLNFSRLNPRIRLEGTPFFIPTELLPWKRSAAPRLAGVSAFGMSGTNAHVILEEAPLPATPASTPAPRPAHLLTLSARNEEALLVMARRQAEYLTAHPELDAADVCFTTNTSRTRMPHRLTVVGGSTQALATSLSAFASGTRLEQVSSGKAGHTPPKVAFLFTGQGAQFAGMGRRLYETSEVFRDALERCAARLKPRMDLLSVLYPKDGAPSLIDQTAYSQPALFALEYALAELWRSWGVVPDAVMGHSVGEFAAACVAGILSMEDALDLIAERGRLMQALPSGGVMATVFATEAQVAPLLAPYRDRASIAAYNAPGQLTLSGAAEAVERITSALEAQGLATRKLNVSHAFHSPLLEPMLEALEAKAARMVRAPGQLPLISNVTGRPVGPNELGAPGYWRRHAREPVRFQAGMESLRSLGIDTFVEVGPHTTLLGLAKSCLGEGPEWLSSLRKGKDDSEQLLSALGRLFIRGFALDWRKVDPEPARRKVVLPRYPWQRQRYWALRESSSTSTGKPAQAPRVEDSPPGTGGPGGELYGLEWQPAARTESSSTSARGTWLLLCDRSGVGEQLAARIEAQGMACVKVSSGDTATLERVWRERFSASAPCAGVVYLWGLDVTGMEGAGIREACEGVASVLRVVEGSPQPGGRLWMVTRSAQGAGRAKVEPAQAPLWGLGRTVALESPGHWGGLIDLGPEDGAEQLWAELHSAGREDQVALRGGQRYVARLVERAAAESRPVPVDAKATYLITGGQGALGLEVARWLVRRGARYLVLTARSAFPDRSQWDLLRAQGGAQAERISAVRELEAAGAEVLLAQADVSRRDAMAALLERVRAMMPPVRGIVHAAVVSSTARVRELDAATLERVLAPKVDGAWNLHELTREDPLDFFILFSSISSVWGSAGVGHYAAANAFLDALAAHRHALGLPASSINWGLWRGEGAATAEEKRWLDSVGVDGLDRESALAWMERLVGARVPQAVVASVRWERFRPIFEARGARPLLERIRTETAAQPQETPEAKASTPAPWREATTPSARREALRSLVQETVSRILGLGPEQTLDAERGFQEMGLDSIMAVEVKVRLEASLGLPLPATLAFNFPSVRSLTEHLVSLVEAEAPLATAPEASREARTDEPIAIVGMACRLPGGADTPEAFWSLLREGRDAISEIPADRWDVDAWYDADPEVPGKMYVRAGGFLREVDQFDPRFFGISPREAESMDPQQRLVLEVAWEALERAGQDVAALRNTRTGVFVGITTADYARVILQGRPEEVDAWFASGTSLNVVAGRLSYTLGLQGPSMAVDTACSSSLTALHLACQSLRSGESTMALAAGVNLILSPEPMMAVSKARMLAPDGRCKTFDASANGFARAEGCGVLVLKRLSEAQANGDDILAVIRGTAVNQDGPSSGLTVPNGLAQQAVIQQALGRAGVSPAEVSYLEAHGTGTSLGDPIEAEAMWSVLKEGRKGGESLWMGSVKTNIGHLESAAGVAGVMKVVLAMRHKQLPAHLHLKKPNPHIDWKGMGVKVPAELTAWEPTQGRRVAGVSSFGFSGTNAHVVLEEAPPAPARTQEVERPAHVLVLSAKSPEALRAQAGRYARALEEGSAELGDMCFTAAAGRAHFEHRLAVVGGNAQQVREQLSAAEAGREVEGVLSGRTQGETPKVAFVFGDEAGLGRELYETQPSFREALEKCGEALKGVLEKPLVQVLYGAESALLKEEAYGRAAVFAVEWALAQLWRAWGVVPQSVVGRGVGEYVAAVDSGVFGLEEGLRLAVRKVPLVRTETGKSGSAEALPVHLGEATWPELLKTLGTLYVKGVEVNWAAFDAPYQRRRITLPTYPFQRQRYWWRGASPRSGLTPRNEQVLTPHFGRRLRSSALDALVYETTYGPSRPAHLNDHRLFGTLVAAGSSHVSLVLSVIEDAYGSPACTLENLAFPQALVLADDEERTLQVILTPQEQGSAFEVKSLGDTDGAETWVLHASGGVRVGQSAQPAPWASREELQARCQERRSGDELYRAMREQGYTLGSGYQWISSVARGGNELLGEMRLPPLPDKLEDYPLYPGFVDSCFQVLASWTLDLQAEQADSLLIPFSVARFTVYRRPRGTVWCHARIEGGGKAEAGEPIGGDLRIFDEQGLVAEVLGFRGRMASREAVRRGTHARREEARYEVLWRPEPESRPVSIPEVDKTKSWVLLLDAQGVGERLGRMLEAHGAPVVRVRPEEVSRVSSETFGSSDCAGVVYLSGLDHTLAEDAPAELVQRAALDASGGALQLVKALAGRNEAPPVWFVTRGAQAVKETRPALALAQAPLWGLGRVIDLERSELSCTRVDLDPEDLEGSLQLLLAELSGGGRAPEREVAFRGGMRLHPLLREDKGSRGGTLTLRADATYLITGGLGGLGLEVARWMVEQGARHLALVGRRAPSASASEAVRALEKAGAHVTLASVDVSREAEVAQLLQQLDADAPPLRGIVHAAGVLDDGALAQQDLKRFARVMAPKVAGAWNLHRLTLDRPLDFFVLFSSASATLGSAGQGNYAAANAFLDALAHERRARGLVAQSLDWGPWAETGMVGASDGHVARALERRGIRPLPTRQALALLGEALASNRPQVALMSVQWPVYLEALGALGRSSFFEALAPTRSAAPRGAVEPSQPRYPLAERLREALPHERHRVLARSLQEEIARILRLDATGLDWRQGFAELGMDSLMAIELRNVLQKGLGVSVPATVALDYPTIDFLVQHLLSEVLKLDVEEAPRSPVALSVPVPAPRDEREMELDALSDAELARLVAEDLARDS</sequence>
<feature type="domain" description="Carrier" evidence="7">
    <location>
        <begin position="3052"/>
        <end position="3129"/>
    </location>
</feature>
<dbReference type="InterPro" id="IPR049551">
    <property type="entry name" value="PKS_DH_C"/>
</dbReference>
<evidence type="ECO:0000259" key="9">
    <source>
        <dbReference type="PROSITE" id="PS52019"/>
    </source>
</evidence>
<dbReference type="InterPro" id="IPR049552">
    <property type="entry name" value="PKS_DH_N"/>
</dbReference>
<keyword evidence="11" id="KW-1185">Reference proteome</keyword>
<dbReference type="CDD" id="cd08955">
    <property type="entry name" value="KR_2_FAS_SDR_x"/>
    <property type="match status" value="2"/>
</dbReference>
<dbReference type="RefSeq" id="WP_395806370.1">
    <property type="nucleotide sequence ID" value="NZ_CP043494.1"/>
</dbReference>
<feature type="domain" description="PKS/mFAS DH" evidence="9">
    <location>
        <begin position="2254"/>
        <end position="2542"/>
    </location>
</feature>
<dbReference type="InterPro" id="IPR016036">
    <property type="entry name" value="Malonyl_transacylase_ACP-bd"/>
</dbReference>
<keyword evidence="1" id="KW-0596">Phosphopantetheine</keyword>
<name>A0ABY9X001_9BACT</name>
<evidence type="ECO:0000313" key="11">
    <source>
        <dbReference type="Proteomes" id="UP001611383"/>
    </source>
</evidence>
<dbReference type="SMART" id="SM01294">
    <property type="entry name" value="PKS_PP_betabranch"/>
    <property type="match status" value="2"/>
</dbReference>
<evidence type="ECO:0000256" key="5">
    <source>
        <dbReference type="SAM" id="Coils"/>
    </source>
</evidence>
<dbReference type="SMART" id="SM00825">
    <property type="entry name" value="PKS_KS"/>
    <property type="match status" value="2"/>
</dbReference>
<dbReference type="InterPro" id="IPR009081">
    <property type="entry name" value="PP-bd_ACP"/>
</dbReference>
<dbReference type="InterPro" id="IPR020841">
    <property type="entry name" value="PKS_Beta-ketoAc_synthase_dom"/>
</dbReference>
<proteinExistence type="predicted"/>
<evidence type="ECO:0000259" key="8">
    <source>
        <dbReference type="PROSITE" id="PS52004"/>
    </source>
</evidence>
<dbReference type="Proteomes" id="UP001611383">
    <property type="component" value="Chromosome"/>
</dbReference>
<dbReference type="InterPro" id="IPR020807">
    <property type="entry name" value="PKS_DH"/>
</dbReference>
<dbReference type="Gene3D" id="3.30.70.3290">
    <property type="match status" value="1"/>
</dbReference>
<keyword evidence="2" id="KW-0597">Phosphoprotein</keyword>
<dbReference type="Gene3D" id="1.10.1200.10">
    <property type="entry name" value="ACP-like"/>
    <property type="match status" value="2"/>
</dbReference>
<dbReference type="SUPFAM" id="SSF53901">
    <property type="entry name" value="Thiolase-like"/>
    <property type="match status" value="2"/>
</dbReference>
<dbReference type="SMART" id="SM00827">
    <property type="entry name" value="PKS_AT"/>
    <property type="match status" value="1"/>
</dbReference>
<dbReference type="InterPro" id="IPR042104">
    <property type="entry name" value="PKS_dehydratase_sf"/>
</dbReference>
<dbReference type="Pfam" id="PF14765">
    <property type="entry name" value="PS-DH"/>
    <property type="match status" value="1"/>
</dbReference>
<dbReference type="Pfam" id="PF00698">
    <property type="entry name" value="Acyl_transf_1"/>
    <property type="match status" value="2"/>
</dbReference>
<dbReference type="InterPro" id="IPR014043">
    <property type="entry name" value="Acyl_transferase_dom"/>
</dbReference>
<dbReference type="Gene3D" id="3.40.47.10">
    <property type="match status" value="2"/>
</dbReference>
<feature type="domain" description="Ketosynthase family 3 (KS3)" evidence="8">
    <location>
        <begin position="1525"/>
        <end position="1951"/>
    </location>
</feature>
<dbReference type="PROSITE" id="PS00606">
    <property type="entry name" value="KS3_1"/>
    <property type="match status" value="2"/>
</dbReference>
<dbReference type="Pfam" id="PF08659">
    <property type="entry name" value="KR"/>
    <property type="match status" value="2"/>
</dbReference>
<dbReference type="InterPro" id="IPR050091">
    <property type="entry name" value="PKS_NRPS_Biosynth_Enz"/>
</dbReference>
<evidence type="ECO:0000256" key="3">
    <source>
        <dbReference type="ARBA" id="ARBA00022679"/>
    </source>
</evidence>
<dbReference type="SUPFAM" id="SSF51735">
    <property type="entry name" value="NAD(P)-binding Rossmann-fold domains"/>
    <property type="match status" value="4"/>
</dbReference>
<dbReference type="Pfam" id="PF00109">
    <property type="entry name" value="ketoacyl-synt"/>
    <property type="match status" value="2"/>
</dbReference>
<protein>
    <submittedName>
        <fullName evidence="10">SDR family NAD(P)-dependent oxidoreductase</fullName>
    </submittedName>
</protein>
<dbReference type="InterPro" id="IPR013968">
    <property type="entry name" value="PKS_KR"/>
</dbReference>
<dbReference type="InterPro" id="IPR018201">
    <property type="entry name" value="Ketoacyl_synth_AS"/>
</dbReference>
<dbReference type="InterPro" id="IPR016035">
    <property type="entry name" value="Acyl_Trfase/lysoPLipase"/>
</dbReference>
<keyword evidence="3" id="KW-0808">Transferase</keyword>
<feature type="domain" description="Ketosynthase family 3 (KS3)" evidence="8">
    <location>
        <begin position="35"/>
        <end position="450"/>
    </location>
</feature>
<dbReference type="SUPFAM" id="SSF52151">
    <property type="entry name" value="FabD/lysophospholipase-like"/>
    <property type="match status" value="2"/>
</dbReference>
<accession>A0ABY9X001</accession>
<feature type="active site" description="Proton donor; for dehydratase activity" evidence="4">
    <location>
        <position position="2454"/>
    </location>
</feature>
<dbReference type="SMART" id="SM00822">
    <property type="entry name" value="PKS_KR"/>
    <property type="match status" value="2"/>
</dbReference>
<dbReference type="EMBL" id="CP043494">
    <property type="protein sequence ID" value="WNG48718.1"/>
    <property type="molecule type" value="Genomic_DNA"/>
</dbReference>
<dbReference type="SMART" id="SM00826">
    <property type="entry name" value="PKS_DH"/>
    <property type="match status" value="1"/>
</dbReference>
<dbReference type="CDD" id="cd00833">
    <property type="entry name" value="PKS"/>
    <property type="match status" value="2"/>
</dbReference>
<dbReference type="PROSITE" id="PS52019">
    <property type="entry name" value="PKS_MFAS_DH"/>
    <property type="match status" value="1"/>
</dbReference>
<dbReference type="InterPro" id="IPR020806">
    <property type="entry name" value="PKS_PP-bd"/>
</dbReference>
<keyword evidence="5" id="KW-0175">Coiled coil</keyword>
<dbReference type="InterPro" id="IPR014030">
    <property type="entry name" value="Ketoacyl_synth_N"/>
</dbReference>